<name>A0A7K3WX48_9FLAO</name>
<proteinExistence type="predicted"/>
<dbReference type="Proteomes" id="UP000486602">
    <property type="component" value="Unassembled WGS sequence"/>
</dbReference>
<organism evidence="3 4">
    <name type="scientific">Cryomorpha ignava</name>
    <dbReference type="NCBI Taxonomy" id="101383"/>
    <lineage>
        <taxon>Bacteria</taxon>
        <taxon>Pseudomonadati</taxon>
        <taxon>Bacteroidota</taxon>
        <taxon>Flavobacteriia</taxon>
        <taxon>Flavobacteriales</taxon>
        <taxon>Cryomorphaceae</taxon>
        <taxon>Cryomorpha</taxon>
    </lineage>
</organism>
<dbReference type="InterPro" id="IPR025297">
    <property type="entry name" value="DUF4159"/>
</dbReference>
<feature type="chain" id="PRO_5029871712" evidence="1">
    <location>
        <begin position="19"/>
        <end position="222"/>
    </location>
</feature>
<comment type="caution">
    <text evidence="3">The sequence shown here is derived from an EMBL/GenBank/DDBJ whole genome shotgun (WGS) entry which is preliminary data.</text>
</comment>
<dbReference type="Pfam" id="PF13709">
    <property type="entry name" value="DUF4159"/>
    <property type="match status" value="1"/>
</dbReference>
<evidence type="ECO:0000313" key="3">
    <source>
        <dbReference type="EMBL" id="NEN25215.1"/>
    </source>
</evidence>
<reference evidence="3 4" key="1">
    <citation type="submission" date="2020-02" db="EMBL/GenBank/DDBJ databases">
        <title>Out from the shadows clarifying the taxonomy of the family Cryomorphaceae and related taxa by utilizing the GTDB taxonomic framework.</title>
        <authorList>
            <person name="Bowman J.P."/>
        </authorList>
    </citation>
    <scope>NUCLEOTIDE SEQUENCE [LARGE SCALE GENOMIC DNA]</scope>
    <source>
        <strain evidence="3 4">QSSC 1-22</strain>
    </source>
</reference>
<dbReference type="Gene3D" id="3.40.50.12140">
    <property type="entry name" value="Domain of unknown function DUF4159"/>
    <property type="match status" value="1"/>
</dbReference>
<protein>
    <submittedName>
        <fullName evidence="3">DUF4159 domain-containing protein</fullName>
    </submittedName>
</protein>
<dbReference type="EMBL" id="JAAGVY010000044">
    <property type="protein sequence ID" value="NEN25215.1"/>
    <property type="molecule type" value="Genomic_DNA"/>
</dbReference>
<evidence type="ECO:0000259" key="2">
    <source>
        <dbReference type="Pfam" id="PF13709"/>
    </source>
</evidence>
<feature type="signal peptide" evidence="1">
    <location>
        <begin position="1"/>
        <end position="18"/>
    </location>
</feature>
<keyword evidence="4" id="KW-1185">Reference proteome</keyword>
<feature type="domain" description="DUF4159" evidence="2">
    <location>
        <begin position="25"/>
        <end position="214"/>
    </location>
</feature>
<evidence type="ECO:0000313" key="4">
    <source>
        <dbReference type="Proteomes" id="UP000486602"/>
    </source>
</evidence>
<dbReference type="RefSeq" id="WP_163286673.1">
    <property type="nucleotide sequence ID" value="NZ_JAAGVY010000044.1"/>
</dbReference>
<gene>
    <name evidence="3" type="ORF">G3O08_17090</name>
</gene>
<dbReference type="AlphaFoldDB" id="A0A7K3WX48"/>
<sequence length="222" mass="25108">MKHGLFFIFLLISGFAMGQNSSYSLAVLQYRGGGDWYANPTSVPNLAEFCRQELSMEIGETEFVDVGSPDLFNYPFVHMTGHGNVVWNSNDQTNLRAYLLGGGFLHIDDNYGMDAFIRPQIKQLFPDKELVEVPFDHPIYHQKYNFPNGLPKIHEHDGLPPQGFGIFDNGRLVLFYTYESDLGDGWEDESVHNDPADMRLKALQMGANIVQYAFTGEGDLEQ</sequence>
<evidence type="ECO:0000256" key="1">
    <source>
        <dbReference type="SAM" id="SignalP"/>
    </source>
</evidence>
<accession>A0A7K3WX48</accession>
<keyword evidence="1" id="KW-0732">Signal</keyword>